<organism evidence="2 3">
    <name type="scientific">Chiloscyllium punctatum</name>
    <name type="common">Brownbanded bambooshark</name>
    <name type="synonym">Hemiscyllium punctatum</name>
    <dbReference type="NCBI Taxonomy" id="137246"/>
    <lineage>
        <taxon>Eukaryota</taxon>
        <taxon>Metazoa</taxon>
        <taxon>Chordata</taxon>
        <taxon>Craniata</taxon>
        <taxon>Vertebrata</taxon>
        <taxon>Chondrichthyes</taxon>
        <taxon>Elasmobranchii</taxon>
        <taxon>Galeomorphii</taxon>
        <taxon>Galeoidea</taxon>
        <taxon>Orectolobiformes</taxon>
        <taxon>Hemiscylliidae</taxon>
        <taxon>Chiloscyllium</taxon>
    </lineage>
</organism>
<dbReference type="AlphaFoldDB" id="A0A401TMU1"/>
<gene>
    <name evidence="2" type="ORF">chiPu_0028177</name>
</gene>
<keyword evidence="3" id="KW-1185">Reference proteome</keyword>
<evidence type="ECO:0000256" key="1">
    <source>
        <dbReference type="SAM" id="SignalP"/>
    </source>
</evidence>
<name>A0A401TMU1_CHIPU</name>
<evidence type="ECO:0008006" key="4">
    <source>
        <dbReference type="Google" id="ProtNLM"/>
    </source>
</evidence>
<proteinExistence type="predicted"/>
<sequence length="104" mass="11007">MRSPLGGGVIVTLSLPAAIAASSMWTCGCTGIGKKYEGRIFAKQYRTGMAQVDMVVNSGPSFRSFLGSCCAQVDSQLFNVQFGPELVTHPPPLRIEDTGIPSPT</sequence>
<evidence type="ECO:0000313" key="3">
    <source>
        <dbReference type="Proteomes" id="UP000287033"/>
    </source>
</evidence>
<reference evidence="2 3" key="1">
    <citation type="journal article" date="2018" name="Nat. Ecol. Evol.">
        <title>Shark genomes provide insights into elasmobranch evolution and the origin of vertebrates.</title>
        <authorList>
            <person name="Hara Y"/>
            <person name="Yamaguchi K"/>
            <person name="Onimaru K"/>
            <person name="Kadota M"/>
            <person name="Koyanagi M"/>
            <person name="Keeley SD"/>
            <person name="Tatsumi K"/>
            <person name="Tanaka K"/>
            <person name="Motone F"/>
            <person name="Kageyama Y"/>
            <person name="Nozu R"/>
            <person name="Adachi N"/>
            <person name="Nishimura O"/>
            <person name="Nakagawa R"/>
            <person name="Tanegashima C"/>
            <person name="Kiyatake I"/>
            <person name="Matsumoto R"/>
            <person name="Murakumo K"/>
            <person name="Nishida K"/>
            <person name="Terakita A"/>
            <person name="Kuratani S"/>
            <person name="Sato K"/>
            <person name="Hyodo S Kuraku.S."/>
        </authorList>
    </citation>
    <scope>NUCLEOTIDE SEQUENCE [LARGE SCALE GENOMIC DNA]</scope>
</reference>
<dbReference type="Proteomes" id="UP000287033">
    <property type="component" value="Unassembled WGS sequence"/>
</dbReference>
<protein>
    <recommendedName>
        <fullName evidence="4">Secreted protein</fullName>
    </recommendedName>
</protein>
<keyword evidence="1" id="KW-0732">Signal</keyword>
<feature type="chain" id="PRO_5019364400" description="Secreted protein" evidence="1">
    <location>
        <begin position="21"/>
        <end position="104"/>
    </location>
</feature>
<dbReference type="EMBL" id="BEZZ01125142">
    <property type="protein sequence ID" value="GCC43990.1"/>
    <property type="molecule type" value="Genomic_DNA"/>
</dbReference>
<evidence type="ECO:0000313" key="2">
    <source>
        <dbReference type="EMBL" id="GCC43990.1"/>
    </source>
</evidence>
<comment type="caution">
    <text evidence="2">The sequence shown here is derived from an EMBL/GenBank/DDBJ whole genome shotgun (WGS) entry which is preliminary data.</text>
</comment>
<feature type="signal peptide" evidence="1">
    <location>
        <begin position="1"/>
        <end position="20"/>
    </location>
</feature>
<accession>A0A401TMU1</accession>
<dbReference type="PROSITE" id="PS51257">
    <property type="entry name" value="PROKAR_LIPOPROTEIN"/>
    <property type="match status" value="1"/>
</dbReference>